<proteinExistence type="predicted"/>
<dbReference type="Proteomes" id="UP000183315">
    <property type="component" value="Unassembled WGS sequence"/>
</dbReference>
<name>A0A1H6UA50_9MICO</name>
<sequence length="155" mass="15957">MIARIQKAKESEGFTLIELLVVMIIIGILAAVAIPIFLSQRAKAEDSAAKADVSTLGKEIATWYVDGTAAPYVTLDAANQEYKLGAAAASAEKIGNASNHVKIWETVSGTATSTDWCISVYNPEGDVAASKGYSYSAADGLQEGGCAAGGTPPAS</sequence>
<evidence type="ECO:0000256" key="3">
    <source>
        <dbReference type="ARBA" id="ARBA00022692"/>
    </source>
</evidence>
<feature type="transmembrane region" description="Helical" evidence="6">
    <location>
        <begin position="16"/>
        <end position="38"/>
    </location>
</feature>
<dbReference type="STRING" id="1043493.SAMN05421637_0233"/>
<dbReference type="Pfam" id="PF07963">
    <property type="entry name" value="N_methyl"/>
    <property type="match status" value="1"/>
</dbReference>
<dbReference type="InterPro" id="IPR045584">
    <property type="entry name" value="Pilin-like"/>
</dbReference>
<keyword evidence="2" id="KW-0488">Methylation</keyword>
<keyword evidence="5 6" id="KW-0472">Membrane</keyword>
<dbReference type="PANTHER" id="PTHR30093:SF44">
    <property type="entry name" value="TYPE II SECRETION SYSTEM CORE PROTEIN G"/>
    <property type="match status" value="1"/>
</dbReference>
<dbReference type="NCBIfam" id="TIGR02532">
    <property type="entry name" value="IV_pilin_GFxxxE"/>
    <property type="match status" value="1"/>
</dbReference>
<dbReference type="PROSITE" id="PS00409">
    <property type="entry name" value="PROKAR_NTER_METHYL"/>
    <property type="match status" value="1"/>
</dbReference>
<dbReference type="GO" id="GO:0016020">
    <property type="term" value="C:membrane"/>
    <property type="evidence" value="ECO:0007669"/>
    <property type="project" value="UniProtKB-SubCell"/>
</dbReference>
<evidence type="ECO:0000256" key="1">
    <source>
        <dbReference type="ARBA" id="ARBA00004167"/>
    </source>
</evidence>
<dbReference type="OrthoDB" id="4828881at2"/>
<evidence type="ECO:0000256" key="6">
    <source>
        <dbReference type="SAM" id="Phobius"/>
    </source>
</evidence>
<dbReference type="GO" id="GO:0015627">
    <property type="term" value="C:type II protein secretion system complex"/>
    <property type="evidence" value="ECO:0007669"/>
    <property type="project" value="InterPro"/>
</dbReference>
<keyword evidence="4 6" id="KW-1133">Transmembrane helix</keyword>
<evidence type="ECO:0000256" key="5">
    <source>
        <dbReference type="ARBA" id="ARBA00023136"/>
    </source>
</evidence>
<reference evidence="8" key="1">
    <citation type="submission" date="2016-10" db="EMBL/GenBank/DDBJ databases">
        <authorList>
            <person name="Varghese N."/>
        </authorList>
    </citation>
    <scope>NUCLEOTIDE SEQUENCE [LARGE SCALE GENOMIC DNA]</scope>
    <source>
        <strain evidence="8">DSM 24868</strain>
    </source>
</reference>
<gene>
    <name evidence="7" type="ORF">SAMN05421637_0233</name>
</gene>
<dbReference type="PRINTS" id="PR00813">
    <property type="entry name" value="BCTERIALGSPG"/>
</dbReference>
<evidence type="ECO:0000256" key="4">
    <source>
        <dbReference type="ARBA" id="ARBA00022989"/>
    </source>
</evidence>
<protein>
    <submittedName>
        <fullName evidence="7">Prepilin-type N-terminal cleavage/methylation domain-containing protein</fullName>
    </submittedName>
</protein>
<dbReference type="eggNOG" id="COG2165">
    <property type="taxonomic scope" value="Bacteria"/>
</dbReference>
<dbReference type="EMBL" id="FNZI01000001">
    <property type="protein sequence ID" value="SEI86507.1"/>
    <property type="molecule type" value="Genomic_DNA"/>
</dbReference>
<dbReference type="AlphaFoldDB" id="A0A1H6UA50"/>
<dbReference type="InterPro" id="IPR012902">
    <property type="entry name" value="N_methyl_site"/>
</dbReference>
<keyword evidence="3 6" id="KW-0812">Transmembrane</keyword>
<evidence type="ECO:0000313" key="7">
    <source>
        <dbReference type="EMBL" id="SEI86507.1"/>
    </source>
</evidence>
<dbReference type="RefSeq" id="WP_042212079.1">
    <property type="nucleotide sequence ID" value="NZ_BBLU01000001.1"/>
</dbReference>
<accession>A0A1H6UA50</accession>
<keyword evidence="8" id="KW-1185">Reference proteome</keyword>
<dbReference type="PANTHER" id="PTHR30093">
    <property type="entry name" value="GENERAL SECRETION PATHWAY PROTEIN G"/>
    <property type="match status" value="1"/>
</dbReference>
<evidence type="ECO:0000256" key="2">
    <source>
        <dbReference type="ARBA" id="ARBA00022481"/>
    </source>
</evidence>
<dbReference type="GO" id="GO:0015628">
    <property type="term" value="P:protein secretion by the type II secretion system"/>
    <property type="evidence" value="ECO:0007669"/>
    <property type="project" value="InterPro"/>
</dbReference>
<organism evidence="7 8">
    <name type="scientific">Demequina mangrovi</name>
    <dbReference type="NCBI Taxonomy" id="1043493"/>
    <lineage>
        <taxon>Bacteria</taxon>
        <taxon>Bacillati</taxon>
        <taxon>Actinomycetota</taxon>
        <taxon>Actinomycetes</taxon>
        <taxon>Micrococcales</taxon>
        <taxon>Demequinaceae</taxon>
        <taxon>Demequina</taxon>
    </lineage>
</organism>
<dbReference type="SUPFAM" id="SSF54523">
    <property type="entry name" value="Pili subunits"/>
    <property type="match status" value="1"/>
</dbReference>
<comment type="subcellular location">
    <subcellularLocation>
        <location evidence="1">Membrane</location>
        <topology evidence="1">Single-pass membrane protein</topology>
    </subcellularLocation>
</comment>
<dbReference type="InterPro" id="IPR000983">
    <property type="entry name" value="Bac_GSPG_pilin"/>
</dbReference>
<dbReference type="Gene3D" id="3.30.700.10">
    <property type="entry name" value="Glycoprotein, Type 4 Pilin"/>
    <property type="match status" value="1"/>
</dbReference>
<evidence type="ECO:0000313" key="8">
    <source>
        <dbReference type="Proteomes" id="UP000183315"/>
    </source>
</evidence>